<accession>A0ABT3AAX2</accession>
<comment type="caution">
    <text evidence="1">The sequence shown here is derived from an EMBL/GenBank/DDBJ whole genome shotgun (WGS) entry which is preliminary data.</text>
</comment>
<organism evidence="1 2">
    <name type="scientific">Fluctibacter corallii</name>
    <dbReference type="NCBI Taxonomy" id="2984329"/>
    <lineage>
        <taxon>Bacteria</taxon>
        <taxon>Pseudomonadati</taxon>
        <taxon>Pseudomonadota</taxon>
        <taxon>Gammaproteobacteria</taxon>
        <taxon>Alteromonadales</taxon>
        <taxon>Alteromonadaceae</taxon>
        <taxon>Fluctibacter</taxon>
    </lineage>
</organism>
<reference evidence="1 2" key="1">
    <citation type="submission" date="2022-10" db="EMBL/GenBank/DDBJ databases">
        <title>Aestuariibacter sp. AA17 isolated from Montipora capitata coral fragment.</title>
        <authorList>
            <person name="Emsley S.A."/>
            <person name="Pfannmuller K.M."/>
            <person name="Loughran R.M."/>
            <person name="Shlafstein M."/>
            <person name="Papke E."/>
            <person name="Saw J.H."/>
            <person name="Ushijima B."/>
            <person name="Videau P."/>
        </authorList>
    </citation>
    <scope>NUCLEOTIDE SEQUENCE [LARGE SCALE GENOMIC DNA]</scope>
    <source>
        <strain evidence="1 2">AA17</strain>
    </source>
</reference>
<gene>
    <name evidence="1" type="ORF">OE749_13760</name>
</gene>
<evidence type="ECO:0000313" key="2">
    <source>
        <dbReference type="Proteomes" id="UP001652504"/>
    </source>
</evidence>
<dbReference type="RefSeq" id="WP_263713045.1">
    <property type="nucleotide sequence ID" value="NZ_JAOWKX010000007.1"/>
</dbReference>
<sequence length="103" mass="11456">MMKESLEKALCRCFKKGVSLTEARHVCIALYCSASYLPSVNSSELNKSNIAKVFSELAKTGLVRGLGCNNSDSFDSDYWLGQIDEAFKRDNFYDKNIVTSILG</sequence>
<proteinExistence type="predicted"/>
<evidence type="ECO:0000313" key="1">
    <source>
        <dbReference type="EMBL" id="MCV2885759.1"/>
    </source>
</evidence>
<keyword evidence="2" id="KW-1185">Reference proteome</keyword>
<protein>
    <submittedName>
        <fullName evidence="1">Uncharacterized protein</fullName>
    </submittedName>
</protein>
<name>A0ABT3AAX2_9ALTE</name>
<dbReference type="EMBL" id="JAOWKX010000007">
    <property type="protein sequence ID" value="MCV2885759.1"/>
    <property type="molecule type" value="Genomic_DNA"/>
</dbReference>
<dbReference type="Proteomes" id="UP001652504">
    <property type="component" value="Unassembled WGS sequence"/>
</dbReference>